<dbReference type="AlphaFoldDB" id="A0A5P8M996"/>
<reference evidence="1 2" key="1">
    <citation type="submission" date="2019-10" db="EMBL/GenBank/DDBJ databases">
        <title>The completed genome of Lactobacillus harbinensis M1.</title>
        <authorList>
            <person name="Zheng Y."/>
        </authorList>
    </citation>
    <scope>NUCLEOTIDE SEQUENCE [LARGE SCALE GENOMIC DNA]</scope>
    <source>
        <strain evidence="1 2">M1</strain>
    </source>
</reference>
<dbReference type="Proteomes" id="UP000326779">
    <property type="component" value="Chromosome"/>
</dbReference>
<accession>A0A5P8M996</accession>
<dbReference type="RefSeq" id="WP_152261733.1">
    <property type="nucleotide sequence ID" value="NZ_CP045143.1"/>
</dbReference>
<dbReference type="EMBL" id="CP045143">
    <property type="protein sequence ID" value="QFR25108.1"/>
    <property type="molecule type" value="Genomic_DNA"/>
</dbReference>
<gene>
    <name evidence="1" type="ORF">D1010_17900</name>
</gene>
<sequence>MQLPAVVGDSEVNIPDYFESKVNDFASYVTAAVSKAPWPKLGYKIHNILDSKTRAYYSLQYDHGIGPKVPPIIPEPTYDPQMTDTELVTLMDYQFWASGDILHKIYTLESSRSVIMFVELAWTMYMQTLTHAHPGVQYSFDVWVRYLKNKGYTLSDKLIDCNNIYIGFDMNVLYPPPIAFGKSVPSLLFYRSREDEASFLEHEQSMNYRDSVILPVKASLEEGNKEASIVKYIANYSPVAWEDRLGYFNKDLQDYIQKSATRFPDSYMTTYTEFLQWRASGVKAYNW</sequence>
<proteinExistence type="predicted"/>
<name>A0A5P8M996_9LACO</name>
<organism evidence="1 2">
    <name type="scientific">Schleiferilactobacillus harbinensis</name>
    <dbReference type="NCBI Taxonomy" id="304207"/>
    <lineage>
        <taxon>Bacteria</taxon>
        <taxon>Bacillati</taxon>
        <taxon>Bacillota</taxon>
        <taxon>Bacilli</taxon>
        <taxon>Lactobacillales</taxon>
        <taxon>Lactobacillaceae</taxon>
        <taxon>Schleiferilactobacillus</taxon>
    </lineage>
</organism>
<evidence type="ECO:0000313" key="1">
    <source>
        <dbReference type="EMBL" id="QFR25108.1"/>
    </source>
</evidence>
<dbReference type="KEGG" id="lhb:D1010_17900"/>
<protein>
    <submittedName>
        <fullName evidence="1">Uncharacterized protein</fullName>
    </submittedName>
</protein>
<evidence type="ECO:0000313" key="2">
    <source>
        <dbReference type="Proteomes" id="UP000326779"/>
    </source>
</evidence>